<dbReference type="PANTHER" id="PTHR24056">
    <property type="entry name" value="CELL DIVISION PROTEIN KINASE"/>
    <property type="match status" value="1"/>
</dbReference>
<dbReference type="GO" id="GO:0005634">
    <property type="term" value="C:nucleus"/>
    <property type="evidence" value="ECO:0007669"/>
    <property type="project" value="TreeGrafter"/>
</dbReference>
<evidence type="ECO:0000256" key="10">
    <source>
        <dbReference type="PROSITE-ProRule" id="PRU10141"/>
    </source>
</evidence>
<proteinExistence type="inferred from homology"/>
<dbReference type="SUPFAM" id="SSF56112">
    <property type="entry name" value="Protein kinase-like (PK-like)"/>
    <property type="match status" value="1"/>
</dbReference>
<keyword evidence="5 10" id="KW-0547">Nucleotide-binding</keyword>
<feature type="domain" description="Protein kinase" evidence="12">
    <location>
        <begin position="28"/>
        <end position="284"/>
    </location>
</feature>
<dbReference type="Gene3D" id="1.10.510.10">
    <property type="entry name" value="Transferase(Phosphotransferase) domain 1"/>
    <property type="match status" value="1"/>
</dbReference>
<evidence type="ECO:0000256" key="8">
    <source>
        <dbReference type="ARBA" id="ARBA00047811"/>
    </source>
</evidence>
<dbReference type="InterPro" id="IPR011009">
    <property type="entry name" value="Kinase-like_dom_sf"/>
</dbReference>
<evidence type="ECO:0000256" key="3">
    <source>
        <dbReference type="ARBA" id="ARBA00022527"/>
    </source>
</evidence>
<comment type="similarity">
    <text evidence="1">Belongs to the protein kinase superfamily. CMGC Ser/Thr protein kinase family. CDC2/CDKX subfamily.</text>
</comment>
<comment type="catalytic activity">
    <reaction evidence="9">
        <text>L-seryl-[protein] + ATP = O-phospho-L-seryl-[protein] + ADP + H(+)</text>
        <dbReference type="Rhea" id="RHEA:17989"/>
        <dbReference type="Rhea" id="RHEA-COMP:9863"/>
        <dbReference type="Rhea" id="RHEA-COMP:11604"/>
        <dbReference type="ChEBI" id="CHEBI:15378"/>
        <dbReference type="ChEBI" id="CHEBI:29999"/>
        <dbReference type="ChEBI" id="CHEBI:30616"/>
        <dbReference type="ChEBI" id="CHEBI:83421"/>
        <dbReference type="ChEBI" id="CHEBI:456216"/>
        <dbReference type="EC" id="2.7.11.22"/>
    </reaction>
</comment>
<comment type="catalytic activity">
    <reaction evidence="8">
        <text>L-threonyl-[protein] + ATP = O-phospho-L-threonyl-[protein] + ADP + H(+)</text>
        <dbReference type="Rhea" id="RHEA:46608"/>
        <dbReference type="Rhea" id="RHEA-COMP:11060"/>
        <dbReference type="Rhea" id="RHEA-COMP:11605"/>
        <dbReference type="ChEBI" id="CHEBI:15378"/>
        <dbReference type="ChEBI" id="CHEBI:30013"/>
        <dbReference type="ChEBI" id="CHEBI:30616"/>
        <dbReference type="ChEBI" id="CHEBI:61977"/>
        <dbReference type="ChEBI" id="CHEBI:456216"/>
        <dbReference type="EC" id="2.7.11.22"/>
    </reaction>
</comment>
<evidence type="ECO:0000313" key="14">
    <source>
        <dbReference type="Proteomes" id="UP000013776"/>
    </source>
</evidence>
<evidence type="ECO:0000256" key="5">
    <source>
        <dbReference type="ARBA" id="ARBA00022741"/>
    </source>
</evidence>
<dbReference type="EMBL" id="CAHR02000119">
    <property type="protein sequence ID" value="CCG83054.1"/>
    <property type="molecule type" value="Genomic_DNA"/>
</dbReference>
<dbReference type="PROSITE" id="PS50011">
    <property type="entry name" value="PROTEIN_KINASE_DOM"/>
    <property type="match status" value="1"/>
</dbReference>
<evidence type="ECO:0000256" key="7">
    <source>
        <dbReference type="ARBA" id="ARBA00022840"/>
    </source>
</evidence>
<dbReference type="GO" id="GO:0005524">
    <property type="term" value="F:ATP binding"/>
    <property type="evidence" value="ECO:0007669"/>
    <property type="project" value="UniProtKB-UniRule"/>
</dbReference>
<comment type="caution">
    <text evidence="13">The sequence shown here is derived from an EMBL/GenBank/DDBJ whole genome shotgun (WGS) entry which is preliminary data.</text>
</comment>
<dbReference type="PANTHER" id="PTHR24056:SF508">
    <property type="entry name" value="CYCLIN-DEPENDENT KINASE 10"/>
    <property type="match status" value="1"/>
</dbReference>
<evidence type="ECO:0000256" key="6">
    <source>
        <dbReference type="ARBA" id="ARBA00022777"/>
    </source>
</evidence>
<dbReference type="SMART" id="SM00220">
    <property type="entry name" value="S_TKc"/>
    <property type="match status" value="1"/>
</dbReference>
<keyword evidence="3 11" id="KW-0723">Serine/threonine-protein kinase</keyword>
<evidence type="ECO:0000256" key="1">
    <source>
        <dbReference type="ARBA" id="ARBA00006485"/>
    </source>
</evidence>
<evidence type="ECO:0000313" key="13">
    <source>
        <dbReference type="EMBL" id="CCG83054.1"/>
    </source>
</evidence>
<evidence type="ECO:0000256" key="11">
    <source>
        <dbReference type="RuleBase" id="RU000304"/>
    </source>
</evidence>
<reference evidence="13 14" key="1">
    <citation type="journal article" date="2013" name="MBio">
        <title>Genome sequencing of the plant pathogen Taphrina deformans, the causal agent of peach leaf curl.</title>
        <authorList>
            <person name="Cisse O.H."/>
            <person name="Almeida J.M.G.C.F."/>
            <person name="Fonseca A."/>
            <person name="Kumar A.A."/>
            <person name="Salojaervi J."/>
            <person name="Overmyer K."/>
            <person name="Hauser P.M."/>
            <person name="Pagni M."/>
        </authorList>
    </citation>
    <scope>NUCLEOTIDE SEQUENCE [LARGE SCALE GENOMIC DNA]</scope>
    <source>
        <strain evidence="14">PYCC 5710 / ATCC 11124 / CBS 356.35 / IMI 108563 / JCM 9778 / NBRC 8474</strain>
    </source>
</reference>
<keyword evidence="4" id="KW-0808">Transferase</keyword>
<dbReference type="PROSITE" id="PS00107">
    <property type="entry name" value="PROTEIN_KINASE_ATP"/>
    <property type="match status" value="1"/>
</dbReference>
<dbReference type="InterPro" id="IPR000719">
    <property type="entry name" value="Prot_kinase_dom"/>
</dbReference>
<evidence type="ECO:0000256" key="4">
    <source>
        <dbReference type="ARBA" id="ARBA00022679"/>
    </source>
</evidence>
<evidence type="ECO:0000256" key="9">
    <source>
        <dbReference type="ARBA" id="ARBA00048367"/>
    </source>
</evidence>
<dbReference type="InterPro" id="IPR017441">
    <property type="entry name" value="Protein_kinase_ATP_BS"/>
</dbReference>
<dbReference type="PROSITE" id="PS00108">
    <property type="entry name" value="PROTEIN_KINASE_ST"/>
    <property type="match status" value="1"/>
</dbReference>
<dbReference type="Proteomes" id="UP000013776">
    <property type="component" value="Unassembled WGS sequence"/>
</dbReference>
<organism evidence="13 14">
    <name type="scientific">Taphrina deformans (strain PYCC 5710 / ATCC 11124 / CBS 356.35 / IMI 108563 / JCM 9778 / NBRC 8474)</name>
    <name type="common">Peach leaf curl fungus</name>
    <name type="synonym">Lalaria deformans</name>
    <dbReference type="NCBI Taxonomy" id="1097556"/>
    <lineage>
        <taxon>Eukaryota</taxon>
        <taxon>Fungi</taxon>
        <taxon>Dikarya</taxon>
        <taxon>Ascomycota</taxon>
        <taxon>Taphrinomycotina</taxon>
        <taxon>Taphrinomycetes</taxon>
        <taxon>Taphrinales</taxon>
        <taxon>Taphrinaceae</taxon>
        <taxon>Taphrina</taxon>
    </lineage>
</organism>
<dbReference type="GO" id="GO:0007346">
    <property type="term" value="P:regulation of mitotic cell cycle"/>
    <property type="evidence" value="ECO:0007669"/>
    <property type="project" value="TreeGrafter"/>
</dbReference>
<dbReference type="InterPro" id="IPR050108">
    <property type="entry name" value="CDK"/>
</dbReference>
<dbReference type="Pfam" id="PF00069">
    <property type="entry name" value="Pkinase"/>
    <property type="match status" value="2"/>
</dbReference>
<dbReference type="FunFam" id="3.30.200.20:FF:000124">
    <property type="entry name" value="Cyclin-dependent kinase 4"/>
    <property type="match status" value="1"/>
</dbReference>
<evidence type="ECO:0000256" key="2">
    <source>
        <dbReference type="ARBA" id="ARBA00012425"/>
    </source>
</evidence>
<dbReference type="EC" id="2.7.11.22" evidence="2"/>
<dbReference type="OrthoDB" id="1732493at2759"/>
<dbReference type="Gene3D" id="3.30.200.20">
    <property type="entry name" value="Phosphorylase Kinase, domain 1"/>
    <property type="match status" value="1"/>
</dbReference>
<evidence type="ECO:0000259" key="12">
    <source>
        <dbReference type="PROSITE" id="PS50011"/>
    </source>
</evidence>
<dbReference type="VEuPathDB" id="FungiDB:TAPDE_003230"/>
<protein>
    <recommendedName>
        <fullName evidence="2">cyclin-dependent kinase</fullName>
        <ecNumber evidence="2">2.7.11.22</ecNumber>
    </recommendedName>
</protein>
<keyword evidence="7 10" id="KW-0067">ATP-binding</keyword>
<keyword evidence="6 13" id="KW-0418">Kinase</keyword>
<name>R4XB05_TAPDE</name>
<dbReference type="FunFam" id="1.10.510.10:FF:000624">
    <property type="entry name" value="Mitogen-activated protein kinase"/>
    <property type="match status" value="1"/>
</dbReference>
<keyword evidence="14" id="KW-1185">Reference proteome</keyword>
<dbReference type="STRING" id="1097556.R4XB05"/>
<gene>
    <name evidence="13" type="ORF">TAPDE_003230</name>
</gene>
<dbReference type="eggNOG" id="KOG0663">
    <property type="taxonomic scope" value="Eukaryota"/>
</dbReference>
<dbReference type="AlphaFoldDB" id="R4XB05"/>
<dbReference type="InterPro" id="IPR008271">
    <property type="entry name" value="Ser/Thr_kinase_AS"/>
</dbReference>
<accession>R4XB05</accession>
<sequence>MELTSISHGTIHLSNESIQGDCVSLDAFEYLNQLGEGTYGVVHRARDKRNDNIVALKTVRIFESEKGEGIPITALREISILRSLNHINVIKVLEVAVGTELDEIFMVEDLKFQVHKQRIIHRDLKMSNLLLTKTGILKIADFGMAREKAGWMTPQPVTIWYRSPELLFGAQTYSYSVDLWSAGCIMAELITSQPLLPGSNEKQEMDLIVSLLGPPSETTWPGYKRLPWAHNYSAPDPGIVRKREGLKAMFQAEKSGLVDILIKLVQYNPESRPSAKEALNHRYFYESPPG</sequence>
<dbReference type="GO" id="GO:0004693">
    <property type="term" value="F:cyclin-dependent protein serine/threonine kinase activity"/>
    <property type="evidence" value="ECO:0007669"/>
    <property type="project" value="UniProtKB-EC"/>
</dbReference>
<feature type="binding site" evidence="10">
    <location>
        <position position="57"/>
    </location>
    <ligand>
        <name>ATP</name>
        <dbReference type="ChEBI" id="CHEBI:30616"/>
    </ligand>
</feature>